<dbReference type="EMBL" id="AP025296">
    <property type="protein sequence ID" value="BDD01882.1"/>
    <property type="molecule type" value="Genomic_DNA"/>
</dbReference>
<keyword evidence="2" id="KW-1185">Reference proteome</keyword>
<accession>A0ABM7VLK9</accession>
<gene>
    <name evidence="1" type="ORF">PEPS_41620</name>
</gene>
<geneLocation type="plasmid" evidence="1 2">
    <name>pPP4</name>
</geneLocation>
<reference evidence="1 2" key="1">
    <citation type="submission" date="2021-12" db="EMBL/GenBank/DDBJ databases">
        <title>Genome sequencing of bacteria with rrn-lacking chromosome and rrn-plasmid.</title>
        <authorList>
            <person name="Anda M."/>
            <person name="Iwasaki W."/>
        </authorList>
    </citation>
    <scope>NUCLEOTIDE SEQUENCE [LARGE SCALE GENOMIC DNA]</scope>
    <source>
        <strain evidence="1 2">NBRC 101262</strain>
        <plasmid evidence="1 2">pPP4</plasmid>
    </source>
</reference>
<sequence>MITTIFSALLCFAQMKQTLFLSPIQGFKGVFTTMLLQIRSLLFAELGEIEISFPAEKVNWGDYQATIKKVKAPSISEELSLFTVLQMIKKNKAPCHKFNFTATCPGKSVTRKIDG</sequence>
<organism evidence="1 2">
    <name type="scientific">Persicobacter psychrovividus</name>
    <dbReference type="NCBI Taxonomy" id="387638"/>
    <lineage>
        <taxon>Bacteria</taxon>
        <taxon>Pseudomonadati</taxon>
        <taxon>Bacteroidota</taxon>
        <taxon>Cytophagia</taxon>
        <taxon>Cytophagales</taxon>
        <taxon>Persicobacteraceae</taxon>
        <taxon>Persicobacter</taxon>
    </lineage>
</organism>
<evidence type="ECO:0000313" key="1">
    <source>
        <dbReference type="EMBL" id="BDD01882.1"/>
    </source>
</evidence>
<protein>
    <submittedName>
        <fullName evidence="1">Uncharacterized protein</fullName>
    </submittedName>
</protein>
<keyword evidence="1" id="KW-0614">Plasmid</keyword>
<proteinExistence type="predicted"/>
<evidence type="ECO:0000313" key="2">
    <source>
        <dbReference type="Proteomes" id="UP001354989"/>
    </source>
</evidence>
<name>A0ABM7VLK9_9BACT</name>
<dbReference type="Proteomes" id="UP001354989">
    <property type="component" value="Plasmid pPP4"/>
</dbReference>